<dbReference type="Proteomes" id="UP001250181">
    <property type="component" value="Unassembled WGS sequence"/>
</dbReference>
<proteinExistence type="inferred from homology"/>
<keyword evidence="5" id="KW-1133">Transmembrane helix</keyword>
<dbReference type="InterPro" id="IPR036291">
    <property type="entry name" value="NAD(P)-bd_dom_sf"/>
</dbReference>
<evidence type="ECO:0000256" key="1">
    <source>
        <dbReference type="ARBA" id="ARBA00005086"/>
    </source>
</evidence>
<comment type="pathway">
    <text evidence="1">Lipid metabolism; butanoate metabolism.</text>
</comment>
<dbReference type="Gene3D" id="3.40.50.720">
    <property type="entry name" value="NAD(P)-binding Rossmann-like Domain"/>
    <property type="match status" value="1"/>
</dbReference>
<keyword evidence="9" id="KW-1185">Reference proteome</keyword>
<evidence type="ECO:0000256" key="5">
    <source>
        <dbReference type="SAM" id="Phobius"/>
    </source>
</evidence>
<dbReference type="SUPFAM" id="SSF51735">
    <property type="entry name" value="NAD(P)-binding Rossmann-fold domains"/>
    <property type="match status" value="1"/>
</dbReference>
<gene>
    <name evidence="8" type="ORF">RND61_01035</name>
</gene>
<feature type="region of interest" description="Disordered" evidence="4">
    <location>
        <begin position="315"/>
        <end position="378"/>
    </location>
</feature>
<dbReference type="Pfam" id="PF00725">
    <property type="entry name" value="3HCDH"/>
    <property type="match status" value="1"/>
</dbReference>
<keyword evidence="3" id="KW-0560">Oxidoreductase</keyword>
<evidence type="ECO:0000313" key="9">
    <source>
        <dbReference type="Proteomes" id="UP001250181"/>
    </source>
</evidence>
<evidence type="ECO:0000256" key="2">
    <source>
        <dbReference type="ARBA" id="ARBA00009463"/>
    </source>
</evidence>
<protein>
    <submittedName>
        <fullName evidence="8">3-hydroxyacyl-CoA dehydrogenase NAD-binding domain-containing protein</fullName>
    </submittedName>
</protein>
<dbReference type="PANTHER" id="PTHR48075">
    <property type="entry name" value="3-HYDROXYACYL-COA DEHYDROGENASE FAMILY PROTEIN"/>
    <property type="match status" value="1"/>
</dbReference>
<accession>A0ABU3QD27</accession>
<dbReference type="InterPro" id="IPR006108">
    <property type="entry name" value="3HC_DH_C"/>
</dbReference>
<keyword evidence="5" id="KW-0472">Membrane</keyword>
<evidence type="ECO:0000313" key="8">
    <source>
        <dbReference type="EMBL" id="MDT9680678.1"/>
    </source>
</evidence>
<dbReference type="SUPFAM" id="SSF48179">
    <property type="entry name" value="6-phosphogluconate dehydrogenase C-terminal domain-like"/>
    <property type="match status" value="1"/>
</dbReference>
<evidence type="ECO:0000256" key="3">
    <source>
        <dbReference type="ARBA" id="ARBA00023002"/>
    </source>
</evidence>
<sequence>MGTATEPAAPRTIAVIGAGTIGLAWTTLFLAHGLRVRVHSRRAGADRIVAEALEVLAPGLPGGGRDPRELARRLEVEPVLERAVRDVDVVQENLPDDLELKQDLFRRVGAAAPPTALLLSSTSRLLPDAMGATMADPGRLLVGHPLNPPHLIPLVEVVGGSRTDPAAVEACVAFYRSVGRVPVVLRKPVRRFVANRLQAAILREGVHLVQEGVVTMAELDTVVTQGLGVRWAAVGLFQAFHLGGGEGGLRRWLAAAGPGMDDAWRDLGRPRMTAETIDRLADLAEETYGRDGYARRVADRDARQNAVLEALARVGAPDGTGGADGAGVSHGTGGADGSEDAHGGGDDVHDEAEDAHAGGEDVHDGTDGVRDGHDGHNG</sequence>
<comment type="caution">
    <text evidence="8">The sequence shown here is derived from an EMBL/GenBank/DDBJ whole genome shotgun (WGS) entry which is preliminary data.</text>
</comment>
<dbReference type="PANTHER" id="PTHR48075:SF5">
    <property type="entry name" value="3-HYDROXYBUTYRYL-COA DEHYDROGENASE"/>
    <property type="match status" value="1"/>
</dbReference>
<evidence type="ECO:0000259" key="7">
    <source>
        <dbReference type="Pfam" id="PF02737"/>
    </source>
</evidence>
<name>A0ABU3QD27_9ACTN</name>
<comment type="similarity">
    <text evidence="2">Belongs to the 3-hydroxyacyl-CoA dehydrogenase family.</text>
</comment>
<organism evidence="8 9">
    <name type="scientific">Streptomyces tamarix</name>
    <dbReference type="NCBI Taxonomy" id="3078565"/>
    <lineage>
        <taxon>Bacteria</taxon>
        <taxon>Bacillati</taxon>
        <taxon>Actinomycetota</taxon>
        <taxon>Actinomycetes</taxon>
        <taxon>Kitasatosporales</taxon>
        <taxon>Streptomycetaceae</taxon>
        <taxon>Streptomyces</taxon>
    </lineage>
</organism>
<evidence type="ECO:0000256" key="4">
    <source>
        <dbReference type="SAM" id="MobiDB-lite"/>
    </source>
</evidence>
<dbReference type="EMBL" id="JAWCTQ010000001">
    <property type="protein sequence ID" value="MDT9680678.1"/>
    <property type="molecule type" value="Genomic_DNA"/>
</dbReference>
<reference evidence="8 9" key="1">
    <citation type="submission" date="2023-09" db="EMBL/GenBank/DDBJ databases">
        <title>Streptomyces sp. nov.: A antagonism against Alternaria gaisen Producing Streptochlin, Isolated from Tamarix root soil.</title>
        <authorList>
            <person name="Chen Y."/>
        </authorList>
    </citation>
    <scope>NUCLEOTIDE SEQUENCE [LARGE SCALE GENOMIC DNA]</scope>
    <source>
        <strain evidence="8 9">TRM76323</strain>
    </source>
</reference>
<keyword evidence="5" id="KW-0812">Transmembrane</keyword>
<feature type="domain" description="3-hydroxyacyl-CoA dehydrogenase C-terminal" evidence="6">
    <location>
        <begin position="192"/>
        <end position="253"/>
    </location>
</feature>
<dbReference type="RefSeq" id="WP_315875669.1">
    <property type="nucleotide sequence ID" value="NZ_JAWCTQ010000001.1"/>
</dbReference>
<dbReference type="InterPro" id="IPR013328">
    <property type="entry name" value="6PGD_dom2"/>
</dbReference>
<dbReference type="InterPro" id="IPR008927">
    <property type="entry name" value="6-PGluconate_DH-like_C_sf"/>
</dbReference>
<dbReference type="Pfam" id="PF02737">
    <property type="entry name" value="3HCDH_N"/>
    <property type="match status" value="1"/>
</dbReference>
<dbReference type="InterPro" id="IPR006176">
    <property type="entry name" value="3-OHacyl-CoA_DH_NAD-bd"/>
</dbReference>
<feature type="compositionally biased region" description="Gly residues" evidence="4">
    <location>
        <begin position="318"/>
        <end position="336"/>
    </location>
</feature>
<feature type="compositionally biased region" description="Basic and acidic residues" evidence="4">
    <location>
        <begin position="354"/>
        <end position="378"/>
    </location>
</feature>
<feature type="domain" description="3-hydroxyacyl-CoA dehydrogenase NAD binding" evidence="7">
    <location>
        <begin position="12"/>
        <end position="186"/>
    </location>
</feature>
<dbReference type="Gene3D" id="1.10.1040.10">
    <property type="entry name" value="N-(1-d-carboxylethyl)-l-norvaline Dehydrogenase, domain 2"/>
    <property type="match status" value="1"/>
</dbReference>
<feature type="transmembrane region" description="Helical" evidence="5">
    <location>
        <begin position="12"/>
        <end position="31"/>
    </location>
</feature>
<evidence type="ECO:0000259" key="6">
    <source>
        <dbReference type="Pfam" id="PF00725"/>
    </source>
</evidence>